<evidence type="ECO:0000313" key="2">
    <source>
        <dbReference type="Proteomes" id="UP000567293"/>
    </source>
</evidence>
<keyword evidence="2" id="KW-1185">Reference proteome</keyword>
<dbReference type="Proteomes" id="UP000567293">
    <property type="component" value="Unassembled WGS sequence"/>
</dbReference>
<organism evidence="1 2">
    <name type="scientific">Candidatus Acidiferrum panamense</name>
    <dbReference type="NCBI Taxonomy" id="2741543"/>
    <lineage>
        <taxon>Bacteria</taxon>
        <taxon>Pseudomonadati</taxon>
        <taxon>Acidobacteriota</taxon>
        <taxon>Terriglobia</taxon>
        <taxon>Candidatus Acidiferrales</taxon>
        <taxon>Candidatus Acidiferrum</taxon>
    </lineage>
</organism>
<gene>
    <name evidence="1" type="ORF">HRJ53_16700</name>
</gene>
<protein>
    <submittedName>
        <fullName evidence="1">Uncharacterized protein</fullName>
    </submittedName>
</protein>
<comment type="caution">
    <text evidence="1">The sequence shown here is derived from an EMBL/GenBank/DDBJ whole genome shotgun (WGS) entry which is preliminary data.</text>
</comment>
<accession>A0A7V8NSN8</accession>
<dbReference type="AlphaFoldDB" id="A0A7V8NSN8"/>
<sequence length="79" mass="9205">MLFAVVRRGKNSGIHLYPHRYKEDDRYHVSLVRKGPHIPLADDRDIPDYLANGYLLAMSNPEAKYRPTLIRPSSIRGWE</sequence>
<name>A0A7V8NSN8_9BACT</name>
<proteinExistence type="predicted"/>
<evidence type="ECO:0000313" key="1">
    <source>
        <dbReference type="EMBL" id="MBA0086622.1"/>
    </source>
</evidence>
<dbReference type="EMBL" id="JACDQQ010001601">
    <property type="protein sequence ID" value="MBA0086622.1"/>
    <property type="molecule type" value="Genomic_DNA"/>
</dbReference>
<reference evidence="1" key="1">
    <citation type="submission" date="2020-06" db="EMBL/GenBank/DDBJ databases">
        <title>Legume-microbial interactions unlock mineral nutrients during tropical forest succession.</title>
        <authorList>
            <person name="Epihov D.Z."/>
        </authorList>
    </citation>
    <scope>NUCLEOTIDE SEQUENCE [LARGE SCALE GENOMIC DNA]</scope>
    <source>
        <strain evidence="1">Pan2503</strain>
    </source>
</reference>